<dbReference type="RefSeq" id="WP_018472186.1">
    <property type="nucleotide sequence ID" value="NZ_BMWX01000002.1"/>
</dbReference>
<comment type="similarity">
    <text evidence="1 4">Belongs to the glycosyl hydrolase 28 family.</text>
</comment>
<evidence type="ECO:0000313" key="6">
    <source>
        <dbReference type="Proteomes" id="UP000619457"/>
    </source>
</evidence>
<dbReference type="InterPro" id="IPR000743">
    <property type="entry name" value="Glyco_hydro_28"/>
</dbReference>
<name>A0A918PUX7_9BACT</name>
<evidence type="ECO:0000256" key="1">
    <source>
        <dbReference type="ARBA" id="ARBA00008834"/>
    </source>
</evidence>
<dbReference type="EMBL" id="BMWX01000002">
    <property type="protein sequence ID" value="GGZ21461.1"/>
    <property type="molecule type" value="Genomic_DNA"/>
</dbReference>
<dbReference type="GO" id="GO:0004650">
    <property type="term" value="F:polygalacturonase activity"/>
    <property type="evidence" value="ECO:0007669"/>
    <property type="project" value="InterPro"/>
</dbReference>
<evidence type="ECO:0000256" key="4">
    <source>
        <dbReference type="RuleBase" id="RU361169"/>
    </source>
</evidence>
<dbReference type="GO" id="GO:0005975">
    <property type="term" value="P:carbohydrate metabolic process"/>
    <property type="evidence" value="ECO:0007669"/>
    <property type="project" value="InterPro"/>
</dbReference>
<reference evidence="5" key="1">
    <citation type="journal article" date="2014" name="Int. J. Syst. Evol. Microbiol.">
        <title>Complete genome sequence of Corynebacterium casei LMG S-19264T (=DSM 44701T), isolated from a smear-ripened cheese.</title>
        <authorList>
            <consortium name="US DOE Joint Genome Institute (JGI-PGF)"/>
            <person name="Walter F."/>
            <person name="Albersmeier A."/>
            <person name="Kalinowski J."/>
            <person name="Ruckert C."/>
        </authorList>
    </citation>
    <scope>NUCLEOTIDE SEQUENCE</scope>
    <source>
        <strain evidence="5">KCTC 12368</strain>
    </source>
</reference>
<evidence type="ECO:0000313" key="5">
    <source>
        <dbReference type="EMBL" id="GGZ21461.1"/>
    </source>
</evidence>
<accession>A0A918PUX7</accession>
<reference evidence="5" key="2">
    <citation type="submission" date="2020-09" db="EMBL/GenBank/DDBJ databases">
        <authorList>
            <person name="Sun Q."/>
            <person name="Kim S."/>
        </authorList>
    </citation>
    <scope>NUCLEOTIDE SEQUENCE</scope>
    <source>
        <strain evidence="5">KCTC 12368</strain>
    </source>
</reference>
<keyword evidence="6" id="KW-1185">Reference proteome</keyword>
<dbReference type="SUPFAM" id="SSF51126">
    <property type="entry name" value="Pectin lyase-like"/>
    <property type="match status" value="1"/>
</dbReference>
<dbReference type="InterPro" id="IPR051801">
    <property type="entry name" value="GH28_Enzymes"/>
</dbReference>
<organism evidence="5 6">
    <name type="scientific">Echinicola pacifica</name>
    <dbReference type="NCBI Taxonomy" id="346377"/>
    <lineage>
        <taxon>Bacteria</taxon>
        <taxon>Pseudomonadati</taxon>
        <taxon>Bacteroidota</taxon>
        <taxon>Cytophagia</taxon>
        <taxon>Cytophagales</taxon>
        <taxon>Cyclobacteriaceae</taxon>
        <taxon>Echinicola</taxon>
    </lineage>
</organism>
<dbReference type="Proteomes" id="UP000619457">
    <property type="component" value="Unassembled WGS sequence"/>
</dbReference>
<proteinExistence type="inferred from homology"/>
<keyword evidence="3 4" id="KW-0326">Glycosidase</keyword>
<dbReference type="Pfam" id="PF00295">
    <property type="entry name" value="Glyco_hydro_28"/>
    <property type="match status" value="1"/>
</dbReference>
<dbReference type="PANTHER" id="PTHR31339:SF9">
    <property type="entry name" value="PLASMIN AND FIBRONECTIN-BINDING PROTEIN A"/>
    <property type="match status" value="1"/>
</dbReference>
<dbReference type="InterPro" id="IPR011050">
    <property type="entry name" value="Pectin_lyase_fold/virulence"/>
</dbReference>
<keyword evidence="2 4" id="KW-0378">Hydrolase</keyword>
<evidence type="ECO:0000256" key="2">
    <source>
        <dbReference type="ARBA" id="ARBA00022801"/>
    </source>
</evidence>
<comment type="caution">
    <text evidence="5">The sequence shown here is derived from an EMBL/GenBank/DDBJ whole genome shotgun (WGS) entry which is preliminary data.</text>
</comment>
<dbReference type="PROSITE" id="PS00502">
    <property type="entry name" value="POLYGALACTURONASE"/>
    <property type="match status" value="1"/>
</dbReference>
<gene>
    <name evidence="5" type="ORF">GCM10007049_12670</name>
</gene>
<evidence type="ECO:0000256" key="3">
    <source>
        <dbReference type="ARBA" id="ARBA00023295"/>
    </source>
</evidence>
<protein>
    <submittedName>
        <fullName evidence="5">Polygalacturonase</fullName>
    </submittedName>
</protein>
<dbReference type="InterPro" id="IPR006626">
    <property type="entry name" value="PbH1"/>
</dbReference>
<dbReference type="PANTHER" id="PTHR31339">
    <property type="entry name" value="PECTIN LYASE-RELATED"/>
    <property type="match status" value="1"/>
</dbReference>
<dbReference type="PROSITE" id="PS51257">
    <property type="entry name" value="PROKAR_LIPOPROTEIN"/>
    <property type="match status" value="1"/>
</dbReference>
<dbReference type="Gene3D" id="2.160.20.10">
    <property type="entry name" value="Single-stranded right-handed beta-helix, Pectin lyase-like"/>
    <property type="match status" value="1"/>
</dbReference>
<dbReference type="SMART" id="SM00710">
    <property type="entry name" value="PbH1"/>
    <property type="match status" value="5"/>
</dbReference>
<dbReference type="AlphaFoldDB" id="A0A918PUX7"/>
<dbReference type="InterPro" id="IPR012334">
    <property type="entry name" value="Pectin_lyas_fold"/>
</dbReference>
<sequence>MKRIVSFLLVLTAVACLNGVFARTPGWINILEAGGNNKGELCTGAIQSAIDEANQRGGGTVYFPAGDYLTGAIRMKSNTTIHLEAGAVLRFSTNFDHYLPFVQTRWEGSVMQNFSPLIYAFEAENITITGRGKIDGQGYDWWMEMYRIHEADPNTLEETKYQKMWTAANPDLETEPYYQKTMSLKFFRPPLIQPFRCKNVRIEGVTIVNSPFWTVNPAFCENVTITGITIENPPSPNTDGINPTSCKNVHISDCHISVGDDCITIKSGRDIDGRKWDTPTENVTITNCTMLSGHGGVVIGSEVSGSIRKITISNCVFDGTDRGIRLKAARGRGGIVEEIRIDNVVMKNIQLEAIVMNLFYDKNTSQGPVTEKTPQFRNIHISNVTGSEVNVAGKILGIPEMPIENISFSNINIDAKEGLSIHTASQVELHDVQINTQMGPSFTVTNTEGLVMDNLKSQRPQDGHPVIRLEEVSNAMIYNNFPMAETPLFLEITGSASRGIHLQNNQWANVKVPLKQGHEVKESAVKIVGYED</sequence>